<sequence length="397" mass="42273">MASLYKTLFSSTLVASASAVNLYSAQSDGNLTSLSLTGSGSSYNLAVTSVSQECEVNPSILTLDKENSVLYCYDRGGSVGTLNSFTTSADGTLSRISRVEGPASGVWAEILTAKNGKRAYISASYNTSAIGVFDLGEDGTLPGSGPIQTIFPTINKTGPIISRQDRSFSHEVIIDPTNTFILVPDLGGDLVRVFTYAPDTIAPLVETQPLTTDAGVGPRHGFFRVNEAGETFFFFDGELSQSVYSYKVTYGDSGLAFEKVFEAPALGLNSTLAPNTAPASECAITPDKRFLIVSTREKSFSTSAFYQSGPSDTLTTWTINEDGTLTFLQSAPSGGWLPRQFSLNKAGDLFAVGHQTNNTVVIWKRDLETGLIITEEEGGKVGEAVLSGPVVSTIWDE</sequence>
<dbReference type="InterPro" id="IPR011048">
    <property type="entry name" value="Haem_d1_sf"/>
</dbReference>
<evidence type="ECO:0000256" key="2">
    <source>
        <dbReference type="SAM" id="SignalP"/>
    </source>
</evidence>
<name>A0ABR3WXJ7_9PEZI</name>
<keyword evidence="2" id="KW-0732">Signal</keyword>
<dbReference type="Pfam" id="PF10282">
    <property type="entry name" value="Lactonase"/>
    <property type="match status" value="1"/>
</dbReference>
<accession>A0ABR3WXJ7</accession>
<protein>
    <submittedName>
        <fullName evidence="3">Uncharacterized protein</fullName>
    </submittedName>
</protein>
<dbReference type="SUPFAM" id="SSF51004">
    <property type="entry name" value="C-terminal (heme d1) domain of cytochrome cd1-nitrite reductase"/>
    <property type="match status" value="1"/>
</dbReference>
<feature type="signal peptide" evidence="2">
    <location>
        <begin position="1"/>
        <end position="19"/>
    </location>
</feature>
<dbReference type="PANTHER" id="PTHR30344">
    <property type="entry name" value="6-PHOSPHOGLUCONOLACTONASE-RELATED"/>
    <property type="match status" value="1"/>
</dbReference>
<dbReference type="PANTHER" id="PTHR30344:SF1">
    <property type="entry name" value="6-PHOSPHOGLUCONOLACTONASE"/>
    <property type="match status" value="1"/>
</dbReference>
<evidence type="ECO:0000313" key="3">
    <source>
        <dbReference type="EMBL" id="KAL1868054.1"/>
    </source>
</evidence>
<dbReference type="InterPro" id="IPR019405">
    <property type="entry name" value="Lactonase_7-beta_prop"/>
</dbReference>
<dbReference type="Proteomes" id="UP001583177">
    <property type="component" value="Unassembled WGS sequence"/>
</dbReference>
<evidence type="ECO:0000313" key="4">
    <source>
        <dbReference type="Proteomes" id="UP001583177"/>
    </source>
</evidence>
<dbReference type="InterPro" id="IPR015943">
    <property type="entry name" value="WD40/YVTN_repeat-like_dom_sf"/>
</dbReference>
<keyword evidence="4" id="KW-1185">Reference proteome</keyword>
<dbReference type="InterPro" id="IPR050282">
    <property type="entry name" value="Cycloisomerase_2"/>
</dbReference>
<comment type="caution">
    <text evidence="3">The sequence shown here is derived from an EMBL/GenBank/DDBJ whole genome shotgun (WGS) entry which is preliminary data.</text>
</comment>
<gene>
    <name evidence="3" type="ORF">Daus18300_006035</name>
</gene>
<comment type="similarity">
    <text evidence="1">Belongs to the cycloisomerase 2 family.</text>
</comment>
<evidence type="ECO:0000256" key="1">
    <source>
        <dbReference type="ARBA" id="ARBA00005564"/>
    </source>
</evidence>
<dbReference type="EMBL" id="JAWRVE010000047">
    <property type="protein sequence ID" value="KAL1868054.1"/>
    <property type="molecule type" value="Genomic_DNA"/>
</dbReference>
<feature type="chain" id="PRO_5045949649" evidence="2">
    <location>
        <begin position="20"/>
        <end position="397"/>
    </location>
</feature>
<organism evidence="3 4">
    <name type="scientific">Diaporthe australafricana</name>
    <dbReference type="NCBI Taxonomy" id="127596"/>
    <lineage>
        <taxon>Eukaryota</taxon>
        <taxon>Fungi</taxon>
        <taxon>Dikarya</taxon>
        <taxon>Ascomycota</taxon>
        <taxon>Pezizomycotina</taxon>
        <taxon>Sordariomycetes</taxon>
        <taxon>Sordariomycetidae</taxon>
        <taxon>Diaporthales</taxon>
        <taxon>Diaporthaceae</taxon>
        <taxon>Diaporthe</taxon>
    </lineage>
</organism>
<proteinExistence type="inferred from homology"/>
<reference evidence="3 4" key="1">
    <citation type="journal article" date="2024" name="IMA Fungus">
        <title>IMA Genome - F19 : A genome assembly and annotation guide to empower mycologists, including annotated draft genome sequences of Ceratocystis pirilliformis, Diaporthe australafricana, Fusarium ophioides, Paecilomyces lecythidis, and Sporothrix stenoceras.</title>
        <authorList>
            <person name="Aylward J."/>
            <person name="Wilson A.M."/>
            <person name="Visagie C.M."/>
            <person name="Spraker J."/>
            <person name="Barnes I."/>
            <person name="Buitendag C."/>
            <person name="Ceriani C."/>
            <person name="Del Mar Angel L."/>
            <person name="du Plessis D."/>
            <person name="Fuchs T."/>
            <person name="Gasser K."/>
            <person name="Kramer D."/>
            <person name="Li W."/>
            <person name="Munsamy K."/>
            <person name="Piso A."/>
            <person name="Price J.L."/>
            <person name="Sonnekus B."/>
            <person name="Thomas C."/>
            <person name="van der Nest A."/>
            <person name="van Dijk A."/>
            <person name="van Heerden A."/>
            <person name="van Vuuren N."/>
            <person name="Yilmaz N."/>
            <person name="Duong T.A."/>
            <person name="van der Merwe N.A."/>
            <person name="Wingfield M.J."/>
            <person name="Wingfield B.D."/>
        </authorList>
    </citation>
    <scope>NUCLEOTIDE SEQUENCE [LARGE SCALE GENOMIC DNA]</scope>
    <source>
        <strain evidence="3 4">CMW 18300</strain>
    </source>
</reference>
<dbReference type="Gene3D" id="2.130.10.10">
    <property type="entry name" value="YVTN repeat-like/Quinoprotein amine dehydrogenase"/>
    <property type="match status" value="1"/>
</dbReference>